<protein>
    <submittedName>
        <fullName evidence="2">Uncharacterized protein</fullName>
    </submittedName>
</protein>
<dbReference type="Proteomes" id="UP001596060">
    <property type="component" value="Unassembled WGS sequence"/>
</dbReference>
<keyword evidence="1" id="KW-1133">Transmembrane helix</keyword>
<accession>A0ABW0PBV3</accession>
<dbReference type="RefSeq" id="WP_066719503.1">
    <property type="nucleotide sequence ID" value="NZ_JBHSLU010000161.1"/>
</dbReference>
<keyword evidence="1" id="KW-0472">Membrane</keyword>
<keyword evidence="3" id="KW-1185">Reference proteome</keyword>
<reference evidence="3" key="1">
    <citation type="journal article" date="2019" name="Int. J. Syst. Evol. Microbiol.">
        <title>The Global Catalogue of Microorganisms (GCM) 10K type strain sequencing project: providing services to taxonomists for standard genome sequencing and annotation.</title>
        <authorList>
            <consortium name="The Broad Institute Genomics Platform"/>
            <consortium name="The Broad Institute Genome Sequencing Center for Infectious Disease"/>
            <person name="Wu L."/>
            <person name="Ma J."/>
        </authorList>
    </citation>
    <scope>NUCLEOTIDE SEQUENCE [LARGE SCALE GENOMIC DNA]</scope>
    <source>
        <strain evidence="3">CCUG 43117</strain>
    </source>
</reference>
<comment type="caution">
    <text evidence="2">The sequence shown here is derived from an EMBL/GenBank/DDBJ whole genome shotgun (WGS) entry which is preliminary data.</text>
</comment>
<evidence type="ECO:0000256" key="1">
    <source>
        <dbReference type="SAM" id="Phobius"/>
    </source>
</evidence>
<proteinExistence type="predicted"/>
<dbReference type="EMBL" id="JBHSLU010000161">
    <property type="protein sequence ID" value="MFC5509344.1"/>
    <property type="molecule type" value="Genomic_DNA"/>
</dbReference>
<organism evidence="2 3">
    <name type="scientific">Bosea massiliensis</name>
    <dbReference type="NCBI Taxonomy" id="151419"/>
    <lineage>
        <taxon>Bacteria</taxon>
        <taxon>Pseudomonadati</taxon>
        <taxon>Pseudomonadota</taxon>
        <taxon>Alphaproteobacteria</taxon>
        <taxon>Hyphomicrobiales</taxon>
        <taxon>Boseaceae</taxon>
        <taxon>Bosea</taxon>
    </lineage>
</organism>
<gene>
    <name evidence="2" type="ORF">ACFPN9_29450</name>
</gene>
<feature type="transmembrane region" description="Helical" evidence="1">
    <location>
        <begin position="167"/>
        <end position="185"/>
    </location>
</feature>
<evidence type="ECO:0000313" key="2">
    <source>
        <dbReference type="EMBL" id="MFC5509344.1"/>
    </source>
</evidence>
<name>A0ABW0PBV3_9HYPH</name>
<keyword evidence="1" id="KW-0812">Transmembrane</keyword>
<evidence type="ECO:0000313" key="3">
    <source>
        <dbReference type="Proteomes" id="UP001596060"/>
    </source>
</evidence>
<feature type="transmembrane region" description="Helical" evidence="1">
    <location>
        <begin position="134"/>
        <end position="155"/>
    </location>
</feature>
<sequence length="207" mass="22840">MDPAEPRAPADYDLAIGDGAMRRKLAEARLTLSDEGISYALDGRDGLRPYSQLRSVRIQAIHGAKSNPWEAMIELVFDRGLPLQVHSGTPLGGNDPERDPVFIAFVEDLHRRIPPQDAARIRFLRGVPEGRHRVLQIALVIALIVFGGAGGFILLKTAGGTIPVAEMMFPMLGLIGFGVWIWHSVEKSKPGTYRPDRLPTDLFPERD</sequence>